<dbReference type="Gene3D" id="2.60.40.10">
    <property type="entry name" value="Immunoglobulins"/>
    <property type="match status" value="2"/>
</dbReference>
<comment type="subunit">
    <text evidence="4">Monomer.</text>
</comment>
<dbReference type="PROSITE" id="PS00719">
    <property type="entry name" value="GLYCOSYL_HYDROL_F2_1"/>
    <property type="match status" value="1"/>
</dbReference>
<dbReference type="Proteomes" id="UP000230000">
    <property type="component" value="Unassembled WGS sequence"/>
</dbReference>
<dbReference type="InterPro" id="IPR006103">
    <property type="entry name" value="Glyco_hydro_2_cat"/>
</dbReference>
<dbReference type="InterPro" id="IPR036156">
    <property type="entry name" value="Beta-gal/glucu_dom_sf"/>
</dbReference>
<dbReference type="InterPro" id="IPR050347">
    <property type="entry name" value="Bact_Beta-galactosidase"/>
</dbReference>
<dbReference type="PRINTS" id="PR00132">
    <property type="entry name" value="GLHYDRLASE2"/>
</dbReference>
<comment type="caution">
    <text evidence="13">The sequence shown here is derived from an EMBL/GenBank/DDBJ whole genome shotgun (WGS) entry which is preliminary data.</text>
</comment>
<feature type="chain" id="PRO_5015006477" description="Beta-galactosidase" evidence="11">
    <location>
        <begin position="31"/>
        <end position="1065"/>
    </location>
</feature>
<evidence type="ECO:0000256" key="4">
    <source>
        <dbReference type="ARBA" id="ARBA00011245"/>
    </source>
</evidence>
<accession>A0A2M9CWG2</accession>
<comment type="similarity">
    <text evidence="3 10">Belongs to the glycosyl hydrolase 2 family.</text>
</comment>
<dbReference type="InterPro" id="IPR006104">
    <property type="entry name" value="Glyco_hydro_2_N"/>
</dbReference>
<comment type="catalytic activity">
    <reaction evidence="1 10">
        <text>Hydrolysis of terminal non-reducing beta-D-galactose residues in beta-D-galactosides.</text>
        <dbReference type="EC" id="3.2.1.23"/>
    </reaction>
</comment>
<dbReference type="GO" id="GO:0004565">
    <property type="term" value="F:beta-galactosidase activity"/>
    <property type="evidence" value="ECO:0007669"/>
    <property type="project" value="UniProtKB-EC"/>
</dbReference>
<evidence type="ECO:0000313" key="13">
    <source>
        <dbReference type="EMBL" id="PJJ76251.1"/>
    </source>
</evidence>
<dbReference type="SUPFAM" id="SSF49303">
    <property type="entry name" value="beta-Galactosidase/glucuronidase domain"/>
    <property type="match status" value="2"/>
</dbReference>
<dbReference type="SUPFAM" id="SSF51445">
    <property type="entry name" value="(Trans)glycosidases"/>
    <property type="match status" value="1"/>
</dbReference>
<evidence type="ECO:0000259" key="12">
    <source>
        <dbReference type="SMART" id="SM01038"/>
    </source>
</evidence>
<dbReference type="Gene3D" id="3.20.20.80">
    <property type="entry name" value="Glycosidases"/>
    <property type="match status" value="1"/>
</dbReference>
<feature type="signal peptide" evidence="11">
    <location>
        <begin position="1"/>
        <end position="30"/>
    </location>
</feature>
<dbReference type="SUPFAM" id="SSF74650">
    <property type="entry name" value="Galactose mutarotase-like"/>
    <property type="match status" value="1"/>
</dbReference>
<reference evidence="13 14" key="1">
    <citation type="submission" date="2017-11" db="EMBL/GenBank/DDBJ databases">
        <title>Genomic Encyclopedia of Archaeal and Bacterial Type Strains, Phase II (KMG-II): From Individual Species to Whole Genera.</title>
        <authorList>
            <person name="Goeker M."/>
        </authorList>
    </citation>
    <scope>NUCLEOTIDE SEQUENCE [LARGE SCALE GENOMIC DNA]</scope>
    <source>
        <strain evidence="13 14">DSM 27268</strain>
    </source>
</reference>
<evidence type="ECO:0000256" key="6">
    <source>
        <dbReference type="ARBA" id="ARBA00022801"/>
    </source>
</evidence>
<evidence type="ECO:0000256" key="11">
    <source>
        <dbReference type="SAM" id="SignalP"/>
    </source>
</evidence>
<dbReference type="GO" id="GO:0009341">
    <property type="term" value="C:beta-galactosidase complex"/>
    <property type="evidence" value="ECO:0007669"/>
    <property type="project" value="InterPro"/>
</dbReference>
<keyword evidence="7" id="KW-0106">Calcium</keyword>
<evidence type="ECO:0000256" key="7">
    <source>
        <dbReference type="ARBA" id="ARBA00022837"/>
    </source>
</evidence>
<dbReference type="GO" id="GO:0030246">
    <property type="term" value="F:carbohydrate binding"/>
    <property type="evidence" value="ECO:0007669"/>
    <property type="project" value="InterPro"/>
</dbReference>
<keyword evidence="11" id="KW-0732">Signal</keyword>
<dbReference type="FunFam" id="3.20.20.80:FF:000121">
    <property type="entry name" value="Beta-galactosidase"/>
    <property type="match status" value="1"/>
</dbReference>
<dbReference type="InterPro" id="IPR032312">
    <property type="entry name" value="LacZ_4"/>
</dbReference>
<keyword evidence="6 10" id="KW-0378">Hydrolase</keyword>
<dbReference type="InterPro" id="IPR006102">
    <property type="entry name" value="Ig-like_GH2"/>
</dbReference>
<dbReference type="Gene3D" id="2.60.120.260">
    <property type="entry name" value="Galactose-binding domain-like"/>
    <property type="match status" value="1"/>
</dbReference>
<dbReference type="SMART" id="SM01038">
    <property type="entry name" value="Bgal_small_N"/>
    <property type="match status" value="1"/>
</dbReference>
<dbReference type="InterPro" id="IPR004199">
    <property type="entry name" value="B-gal_small/dom_5"/>
</dbReference>
<dbReference type="Pfam" id="PF02837">
    <property type="entry name" value="Glyco_hydro_2_N"/>
    <property type="match status" value="1"/>
</dbReference>
<dbReference type="EMBL" id="PGFG01000001">
    <property type="protein sequence ID" value="PJJ76251.1"/>
    <property type="molecule type" value="Genomic_DNA"/>
</dbReference>
<dbReference type="SUPFAM" id="SSF49785">
    <property type="entry name" value="Galactose-binding domain-like"/>
    <property type="match status" value="1"/>
</dbReference>
<evidence type="ECO:0000256" key="1">
    <source>
        <dbReference type="ARBA" id="ARBA00001412"/>
    </source>
</evidence>
<dbReference type="AlphaFoldDB" id="A0A2M9CWG2"/>
<evidence type="ECO:0000313" key="14">
    <source>
        <dbReference type="Proteomes" id="UP000230000"/>
    </source>
</evidence>
<protein>
    <recommendedName>
        <fullName evidence="5 10">Beta-galactosidase</fullName>
        <ecNumber evidence="5 10">3.2.1.23</ecNumber>
    </recommendedName>
    <alternativeName>
        <fullName evidence="9 10">Lactase</fullName>
    </alternativeName>
</protein>
<dbReference type="Gene3D" id="2.70.98.10">
    <property type="match status" value="1"/>
</dbReference>
<dbReference type="InterPro" id="IPR023230">
    <property type="entry name" value="Glyco_hydro_2_CS"/>
</dbReference>
<dbReference type="Pfam" id="PF02836">
    <property type="entry name" value="Glyco_hydro_2_C"/>
    <property type="match status" value="1"/>
</dbReference>
<keyword evidence="14" id="KW-1185">Reference proteome</keyword>
<dbReference type="Pfam" id="PF00703">
    <property type="entry name" value="Glyco_hydro_2"/>
    <property type="match status" value="1"/>
</dbReference>
<feature type="domain" description="Beta galactosidase small chain/" evidence="12">
    <location>
        <begin position="773"/>
        <end position="1051"/>
    </location>
</feature>
<sequence>MKNWFTFSKMRIINFLITMTVASLFHTVSAQQSEPPAFWEDEQVNAYHREPMHVSFFAYGNRVLALQNDPAQSSNYLSLNGLWKFKWVDKPDDRPYGFWKTDYDDHLWNDFQVPATWEVNGYGIPIYTNIRYDFDYLIKPDPPHVPHAYNPVGSYRRWVLIPDSWNGKKIYLHFGAVRSAFYVWVNGQWIGYSEDSKLPAEFDITNYVKPGQKNLIAFQVYRWSDGSYVEDQDMWRLAGVNRDVYLFARNPVHIRNVEIIPDLIHQYQDGVLHIKLDFLNNADPTLRHYRAGIELLDSTNKILLRKTVSLADSNAFQHIRLELRNPDKWTAETPYLYKVMVTLQDDHNRIMEVIPQHTGFRKVEIKNGVLYVNGKAILIKGVNRHEMDPYTGQYISHERMLQDIRIMKENNINAVRTSHYPNDPYWYELCDRYGLYVVDEANLESHGMGYGPNSLSKKPDWFLQHFERDSRLVERDINHPSVIIWSMGNEAGMGINFERCYEWMKQRDPSRPVQYEQAADTKYSDVYCPMYTSPGGMVHHILYDSASNQKPFILVEYAHAMGNTDGNFRDYWDTIRKYYPRMQGGFIWDFVDQAFFKVTDRGDTIWAYGGDYGVDMPSDYNFNCNGLVAPDRSLHPQMLEVKHQYQNIHTFPIDLAHGDVGIFNENFFTDLSGVYMDWQLVADGKIIDSGRIHTLVAKPHDSIRVHIPYHIPDAGYHELFLNCYYKTKQNADLIPADWELAKDQLKIMGNWPSQVQVSPSGNLHVQITPDEIILHNSHIRIAFNRRDGFLHQYEVNGVNFLLSPFALRPNFWRPPTDNDMGAGLQVKLINWKRASHNQVLLHTEMDTSQSGLVKLQMQYALPDVYARLHLNYVINGEGVISVQQDFYADTLRNVPMMFKYGMQMVLPEQFHHMQWYGRGPDENYWDRKDAAFVGLYTLPVSAQFHPYIRPQETANKTDVRWVQLTDDNGNGIWIAGDTVLNVTARHFLDEDLDEGLEKHNHHAGELKPRQMTVFNIDLQQTGVGGIDSWGAWPLPQYRLNYQNYHYQFIIKPIIQNSSAAKSVHK</sequence>
<dbReference type="InterPro" id="IPR006101">
    <property type="entry name" value="Glyco_hydro_2"/>
</dbReference>
<dbReference type="GO" id="GO:0005990">
    <property type="term" value="P:lactose catabolic process"/>
    <property type="evidence" value="ECO:0007669"/>
    <property type="project" value="TreeGrafter"/>
</dbReference>
<evidence type="ECO:0000256" key="5">
    <source>
        <dbReference type="ARBA" id="ARBA00012756"/>
    </source>
</evidence>
<dbReference type="PANTHER" id="PTHR46323:SF2">
    <property type="entry name" value="BETA-GALACTOSIDASE"/>
    <property type="match status" value="1"/>
</dbReference>
<gene>
    <name evidence="13" type="ORF">BXY57_1860</name>
</gene>
<dbReference type="InterPro" id="IPR008979">
    <property type="entry name" value="Galactose-bd-like_sf"/>
</dbReference>
<keyword evidence="8 10" id="KW-0326">Glycosidase</keyword>
<dbReference type="Pfam" id="PF16353">
    <property type="entry name" value="LacZ_4"/>
    <property type="match status" value="1"/>
</dbReference>
<dbReference type="Pfam" id="PF02929">
    <property type="entry name" value="Bgal_small_N"/>
    <property type="match status" value="1"/>
</dbReference>
<dbReference type="EC" id="3.2.1.23" evidence="5 10"/>
<dbReference type="InterPro" id="IPR014718">
    <property type="entry name" value="GH-type_carb-bd"/>
</dbReference>
<dbReference type="InterPro" id="IPR011013">
    <property type="entry name" value="Gal_mutarotase_sf_dom"/>
</dbReference>
<comment type="cofactor">
    <cofactor evidence="2">
        <name>Ca(2+)</name>
        <dbReference type="ChEBI" id="CHEBI:29108"/>
    </cofactor>
</comment>
<evidence type="ECO:0000256" key="3">
    <source>
        <dbReference type="ARBA" id="ARBA00007401"/>
    </source>
</evidence>
<evidence type="ECO:0000256" key="8">
    <source>
        <dbReference type="ARBA" id="ARBA00023295"/>
    </source>
</evidence>
<dbReference type="PANTHER" id="PTHR46323">
    <property type="entry name" value="BETA-GALACTOSIDASE"/>
    <property type="match status" value="1"/>
</dbReference>
<dbReference type="InterPro" id="IPR013783">
    <property type="entry name" value="Ig-like_fold"/>
</dbReference>
<dbReference type="InterPro" id="IPR017853">
    <property type="entry name" value="GH"/>
</dbReference>
<proteinExistence type="inferred from homology"/>
<evidence type="ECO:0000256" key="2">
    <source>
        <dbReference type="ARBA" id="ARBA00001913"/>
    </source>
</evidence>
<evidence type="ECO:0000256" key="10">
    <source>
        <dbReference type="RuleBase" id="RU361154"/>
    </source>
</evidence>
<organism evidence="13 14">
    <name type="scientific">Thermoflavifilum aggregans</name>
    <dbReference type="NCBI Taxonomy" id="454188"/>
    <lineage>
        <taxon>Bacteria</taxon>
        <taxon>Pseudomonadati</taxon>
        <taxon>Bacteroidota</taxon>
        <taxon>Chitinophagia</taxon>
        <taxon>Chitinophagales</taxon>
        <taxon>Chitinophagaceae</taxon>
        <taxon>Thermoflavifilum</taxon>
    </lineage>
</organism>
<evidence type="ECO:0000256" key="9">
    <source>
        <dbReference type="ARBA" id="ARBA00032230"/>
    </source>
</evidence>
<name>A0A2M9CWG2_9BACT</name>